<dbReference type="Pfam" id="PF04815">
    <property type="entry name" value="Sec23_helical"/>
    <property type="match status" value="1"/>
</dbReference>
<keyword evidence="6 14" id="KW-0256">Endoplasmic reticulum</keyword>
<dbReference type="OrthoDB" id="10256289at2759"/>
<evidence type="ECO:0000256" key="5">
    <source>
        <dbReference type="ARBA" id="ARBA00022723"/>
    </source>
</evidence>
<sequence length="754" mass="84456">MLLIEKVVWPDNKIDFTQFEDQNGIRFSFNVLPTNRIDANACSLPFGCIYTPLKQIPDHVPNQYDPVTCQKCFSFLNPYCPIDFAHKTWKCPICDSLNPLPASYHGMTQDCLAAELLPEFTTIEYLLKGAPISPPTFFFVVDTCMTKKEFTSLKTLLLQAIGILPHNTLVGFITFGNLINLHELRFSEYPHSYVFNGTKTYTPQQIKKYLSIGSPNGKIMNKLIIPMSEAEQMLTSIIDNLEMNQCFVEKGKRAQRCTGAALHLAVTIIETINLRSNAQILLFTGGPVTRGPGTMADLDRKVIVRQHRDIEAGNAQLSEKSKEFFTNLAINANKNNIVINLISASFEESGIHEMIPAVYQTGGFLLSNESFSEENIPKTLMKYIKGGVVRNSGANCLFTVRANMKFKISGCIGPCLSNNFNSPLVSNTKIGCGGTTQWRICGLMPQTTLAIYFDISSPKLDPIPSDAIAYIQFSTRYRHISTGNVRLRVTTCALRFADLKLDRDKIRNGIDQEAAAVLLAKQSMFNVKKIDSIDLVHLIDRQLVKFCSVFGDYTVNEPGSFQLPQNLQFLPQFIYHFRRSPFLSTFNSSPDQTSALRHALLCEDVTNSLFMVQPTLMKFSLDQPPTPVILDTASLRPDCVLLLDTYFRVLIWHGSTIAAWRNQGYQEQEEYQNLKAALEQPQEEAAALISERFPTPQFASCDQDSSLSRYLLARCNPSRDIAFDAAYTAVDTLSTDEPSFANFSAKLKQMASSP</sequence>
<evidence type="ECO:0000256" key="10">
    <source>
        <dbReference type="ARBA" id="ARBA00023034"/>
    </source>
</evidence>
<evidence type="ECO:0000313" key="21">
    <source>
        <dbReference type="Proteomes" id="UP000179807"/>
    </source>
</evidence>
<keyword evidence="12 14" id="KW-0968">Cytoplasmic vesicle</keyword>
<dbReference type="InterPro" id="IPR029006">
    <property type="entry name" value="ADF-H/Gelsolin-like_dom_sf"/>
</dbReference>
<gene>
    <name evidence="20" type="ORF">TRFO_08473</name>
</gene>
<dbReference type="Pfam" id="PF08033">
    <property type="entry name" value="Sec23_BS"/>
    <property type="match status" value="1"/>
</dbReference>
<feature type="domain" description="Sec23/Sec24 trunk" evidence="17">
    <location>
        <begin position="133"/>
        <end position="380"/>
    </location>
</feature>
<dbReference type="GO" id="GO:0030127">
    <property type="term" value="C:COPII vesicle coat"/>
    <property type="evidence" value="ECO:0007669"/>
    <property type="project" value="InterPro"/>
</dbReference>
<dbReference type="EMBL" id="MLAK01001015">
    <property type="protein sequence ID" value="OHS99228.1"/>
    <property type="molecule type" value="Genomic_DNA"/>
</dbReference>
<dbReference type="GO" id="GO:0005789">
    <property type="term" value="C:endoplasmic reticulum membrane"/>
    <property type="evidence" value="ECO:0007669"/>
    <property type="project" value="UniProtKB-SubCell"/>
</dbReference>
<dbReference type="Gene3D" id="3.40.20.10">
    <property type="entry name" value="Severin"/>
    <property type="match status" value="1"/>
</dbReference>
<dbReference type="InterPro" id="IPR006900">
    <property type="entry name" value="Sec23/24_helical_dom"/>
</dbReference>
<keyword evidence="8 14" id="KW-0931">ER-Golgi transport</keyword>
<dbReference type="Pfam" id="PF04811">
    <property type="entry name" value="Sec23_trunk"/>
    <property type="match status" value="1"/>
</dbReference>
<keyword evidence="4 14" id="KW-0813">Transport</keyword>
<comment type="similarity">
    <text evidence="2 14">Belongs to the SEC23/SEC24 family. SEC23 subfamily.</text>
</comment>
<dbReference type="InterPro" id="IPR007123">
    <property type="entry name" value="Gelsolin-like_dom"/>
</dbReference>
<dbReference type="FunFam" id="3.40.20.10:FF:000041">
    <property type="entry name" value="Protein transport protein SEC23"/>
    <property type="match status" value="1"/>
</dbReference>
<proteinExistence type="inferred from homology"/>
<dbReference type="SUPFAM" id="SSF81811">
    <property type="entry name" value="Helical domain of Sec23/24"/>
    <property type="match status" value="1"/>
</dbReference>
<dbReference type="Proteomes" id="UP000179807">
    <property type="component" value="Unassembled WGS sequence"/>
</dbReference>
<keyword evidence="10" id="KW-0333">Golgi apparatus</keyword>
<dbReference type="PANTHER" id="PTHR11141">
    <property type="entry name" value="PROTEIN TRANSPORT PROTEIN SEC23"/>
    <property type="match status" value="1"/>
</dbReference>
<dbReference type="VEuPathDB" id="TrichDB:TRFO_08473"/>
<dbReference type="InterPro" id="IPR037364">
    <property type="entry name" value="Sec23"/>
</dbReference>
<dbReference type="FunFam" id="3.40.50.410:FF:000043">
    <property type="entry name" value="Protein transport protein SEC23"/>
    <property type="match status" value="1"/>
</dbReference>
<keyword evidence="14" id="KW-0963">Cytoplasm</keyword>
<comment type="subcellular location">
    <subcellularLocation>
        <location evidence="14">Cytoplasmic vesicle</location>
        <location evidence="14">COPII-coated vesicle membrane</location>
        <topology evidence="14">Peripheral membrane protein</topology>
        <orientation evidence="14">Cytoplasmic side</orientation>
    </subcellularLocation>
    <subcellularLocation>
        <location evidence="14">Endoplasmic reticulum membrane</location>
        <topology evidence="14">Peripheral membrane protein</topology>
        <orientation evidence="14">Cytoplasmic side</orientation>
    </subcellularLocation>
    <subcellularLocation>
        <location evidence="1">Golgi apparatus membrane</location>
        <topology evidence="1">Peripheral membrane protein</topology>
        <orientation evidence="1">Cytoplasmic side</orientation>
    </subcellularLocation>
</comment>
<evidence type="ECO:0000256" key="13">
    <source>
        <dbReference type="ARBA" id="ARBA00025471"/>
    </source>
</evidence>
<evidence type="ECO:0000256" key="3">
    <source>
        <dbReference type="ARBA" id="ARBA00021212"/>
    </source>
</evidence>
<keyword evidence="5 14" id="KW-0479">Metal-binding</keyword>
<name>A0A1J4JPN4_9EUKA</name>
<keyword evidence="21" id="KW-1185">Reference proteome</keyword>
<feature type="domain" description="Zinc finger Sec23/Sec24-type" evidence="16">
    <location>
        <begin position="66"/>
        <end position="104"/>
    </location>
</feature>
<dbReference type="SUPFAM" id="SSF82919">
    <property type="entry name" value="Zn-finger domain of Sec23/24"/>
    <property type="match status" value="1"/>
</dbReference>
<evidence type="ECO:0000313" key="20">
    <source>
        <dbReference type="EMBL" id="OHS99228.1"/>
    </source>
</evidence>
<dbReference type="GO" id="GO:0006886">
    <property type="term" value="P:intracellular protein transport"/>
    <property type="evidence" value="ECO:0007669"/>
    <property type="project" value="InterPro"/>
</dbReference>
<dbReference type="Pfam" id="PF04810">
    <property type="entry name" value="zf-Sec23_Sec24"/>
    <property type="match status" value="1"/>
</dbReference>
<comment type="caution">
    <text evidence="20">The sequence shown here is derived from an EMBL/GenBank/DDBJ whole genome shotgun (WGS) entry which is preliminary data.</text>
</comment>
<evidence type="ECO:0000259" key="15">
    <source>
        <dbReference type="Pfam" id="PF00626"/>
    </source>
</evidence>
<comment type="function">
    <text evidence="13 14">Component of the coat protein complex II (COPII) which promotes the formation of transport vesicles from the endoplasmic reticulum (ER). The coat has two main functions, the physical deformation of the endoplasmic reticulum membrane into vesicles and the selection of cargo molecules.</text>
</comment>
<evidence type="ECO:0000259" key="18">
    <source>
        <dbReference type="Pfam" id="PF04815"/>
    </source>
</evidence>
<evidence type="ECO:0000256" key="7">
    <source>
        <dbReference type="ARBA" id="ARBA00022833"/>
    </source>
</evidence>
<dbReference type="Gene3D" id="2.30.30.380">
    <property type="entry name" value="Zn-finger domain of Sec23/24"/>
    <property type="match status" value="1"/>
</dbReference>
<reference evidence="20" key="1">
    <citation type="submission" date="2016-10" db="EMBL/GenBank/DDBJ databases">
        <authorList>
            <person name="Benchimol M."/>
            <person name="Almeida L.G."/>
            <person name="Vasconcelos A.T."/>
            <person name="Perreira-Neves A."/>
            <person name="Rosa I.A."/>
            <person name="Tasca T."/>
            <person name="Bogo M.R."/>
            <person name="de Souza W."/>
        </authorList>
    </citation>
    <scope>NUCLEOTIDE SEQUENCE [LARGE SCALE GENOMIC DNA]</scope>
    <source>
        <strain evidence="20">K</strain>
    </source>
</reference>
<evidence type="ECO:0000256" key="11">
    <source>
        <dbReference type="ARBA" id="ARBA00023136"/>
    </source>
</evidence>
<evidence type="ECO:0000256" key="1">
    <source>
        <dbReference type="ARBA" id="ARBA00004255"/>
    </source>
</evidence>
<evidence type="ECO:0000256" key="12">
    <source>
        <dbReference type="ARBA" id="ARBA00023329"/>
    </source>
</evidence>
<accession>A0A1J4JPN4</accession>
<dbReference type="InterPro" id="IPR036465">
    <property type="entry name" value="vWFA_dom_sf"/>
</dbReference>
<dbReference type="GO" id="GO:0070971">
    <property type="term" value="C:endoplasmic reticulum exit site"/>
    <property type="evidence" value="ECO:0007669"/>
    <property type="project" value="TreeGrafter"/>
</dbReference>
<keyword evidence="7 14" id="KW-0862">Zinc</keyword>
<dbReference type="InterPro" id="IPR036180">
    <property type="entry name" value="Gelsolin-like_dom_sf"/>
</dbReference>
<dbReference type="PANTHER" id="PTHR11141:SF0">
    <property type="entry name" value="PROTEIN TRANSPORT PROTEIN SEC23"/>
    <property type="match status" value="1"/>
</dbReference>
<evidence type="ECO:0000259" key="17">
    <source>
        <dbReference type="Pfam" id="PF04811"/>
    </source>
</evidence>
<dbReference type="SUPFAM" id="SSF53300">
    <property type="entry name" value="vWA-like"/>
    <property type="match status" value="1"/>
</dbReference>
<keyword evidence="9 14" id="KW-0653">Protein transport</keyword>
<dbReference type="SUPFAM" id="SSF82754">
    <property type="entry name" value="C-terminal, gelsolin-like domain of Sec23/24"/>
    <property type="match status" value="1"/>
</dbReference>
<dbReference type="GeneID" id="94829008"/>
<protein>
    <recommendedName>
        <fullName evidence="3 14">Protein transport protein SEC23</fullName>
    </recommendedName>
</protein>
<dbReference type="GO" id="GO:0008270">
    <property type="term" value="F:zinc ion binding"/>
    <property type="evidence" value="ECO:0007669"/>
    <property type="project" value="InterPro"/>
</dbReference>
<dbReference type="InterPro" id="IPR036175">
    <property type="entry name" value="Sec23/24_helical_dom_sf"/>
</dbReference>
<dbReference type="GO" id="GO:0005096">
    <property type="term" value="F:GTPase activator activity"/>
    <property type="evidence" value="ECO:0007669"/>
    <property type="project" value="TreeGrafter"/>
</dbReference>
<dbReference type="Gene3D" id="3.40.50.410">
    <property type="entry name" value="von Willebrand factor, type A domain"/>
    <property type="match status" value="1"/>
</dbReference>
<dbReference type="Gene3D" id="2.60.40.1670">
    <property type="entry name" value="beta-sandwich domain of Sec23/24"/>
    <property type="match status" value="1"/>
</dbReference>
<dbReference type="InterPro" id="IPR012990">
    <property type="entry name" value="Beta-sandwich_Sec23_24"/>
</dbReference>
<evidence type="ECO:0000259" key="16">
    <source>
        <dbReference type="Pfam" id="PF04810"/>
    </source>
</evidence>
<feature type="domain" description="Gelsolin-like" evidence="15">
    <location>
        <begin position="624"/>
        <end position="708"/>
    </location>
</feature>
<dbReference type="InterPro" id="IPR036174">
    <property type="entry name" value="Znf_Sec23_Sec24_sf"/>
</dbReference>
<feature type="domain" description="Sec23/Sec24 helical" evidence="18">
    <location>
        <begin position="511"/>
        <end position="609"/>
    </location>
</feature>
<dbReference type="InterPro" id="IPR006895">
    <property type="entry name" value="Znf_Sec23_Sec24"/>
</dbReference>
<dbReference type="InterPro" id="IPR006896">
    <property type="entry name" value="Sec23/24_trunk_dom"/>
</dbReference>
<dbReference type="RefSeq" id="XP_068352365.1">
    <property type="nucleotide sequence ID" value="XM_068494304.1"/>
</dbReference>
<dbReference type="GO" id="GO:0000139">
    <property type="term" value="C:Golgi membrane"/>
    <property type="evidence" value="ECO:0007669"/>
    <property type="project" value="UniProtKB-SubCell"/>
</dbReference>
<dbReference type="AlphaFoldDB" id="A0A1J4JPN4"/>
<dbReference type="GO" id="GO:0090110">
    <property type="term" value="P:COPII-coated vesicle cargo loading"/>
    <property type="evidence" value="ECO:0007669"/>
    <property type="project" value="TreeGrafter"/>
</dbReference>
<dbReference type="Gene3D" id="1.20.120.730">
    <property type="entry name" value="Sec23/Sec24 helical domain"/>
    <property type="match status" value="1"/>
</dbReference>
<evidence type="ECO:0000256" key="2">
    <source>
        <dbReference type="ARBA" id="ARBA00009210"/>
    </source>
</evidence>
<evidence type="ECO:0000256" key="8">
    <source>
        <dbReference type="ARBA" id="ARBA00022892"/>
    </source>
</evidence>
<evidence type="ECO:0000256" key="4">
    <source>
        <dbReference type="ARBA" id="ARBA00022448"/>
    </source>
</evidence>
<evidence type="ECO:0000259" key="19">
    <source>
        <dbReference type="Pfam" id="PF08033"/>
    </source>
</evidence>
<evidence type="ECO:0000256" key="14">
    <source>
        <dbReference type="RuleBase" id="RU365030"/>
    </source>
</evidence>
<keyword evidence="11 14" id="KW-0472">Membrane</keyword>
<evidence type="ECO:0000256" key="6">
    <source>
        <dbReference type="ARBA" id="ARBA00022824"/>
    </source>
</evidence>
<evidence type="ECO:0000256" key="9">
    <source>
        <dbReference type="ARBA" id="ARBA00022927"/>
    </source>
</evidence>
<organism evidence="20 21">
    <name type="scientific">Tritrichomonas foetus</name>
    <dbReference type="NCBI Taxonomy" id="1144522"/>
    <lineage>
        <taxon>Eukaryota</taxon>
        <taxon>Metamonada</taxon>
        <taxon>Parabasalia</taxon>
        <taxon>Tritrichomonadida</taxon>
        <taxon>Tritrichomonadidae</taxon>
        <taxon>Tritrichomonas</taxon>
    </lineage>
</organism>
<dbReference type="SUPFAM" id="SSF81995">
    <property type="entry name" value="beta-sandwich domain of Sec23/24"/>
    <property type="match status" value="1"/>
</dbReference>
<feature type="domain" description="Sec23/Sec24 beta-sandwich" evidence="19">
    <location>
        <begin position="394"/>
        <end position="496"/>
    </location>
</feature>
<dbReference type="Pfam" id="PF00626">
    <property type="entry name" value="Gelsolin"/>
    <property type="match status" value="1"/>
</dbReference>